<dbReference type="Proteomes" id="UP001180020">
    <property type="component" value="Unassembled WGS sequence"/>
</dbReference>
<protein>
    <submittedName>
        <fullName evidence="2">Uncharacterized protein</fullName>
    </submittedName>
</protein>
<dbReference type="EMBL" id="JAUJYO010000009">
    <property type="protein sequence ID" value="KAK1307578.1"/>
    <property type="molecule type" value="Genomic_DNA"/>
</dbReference>
<comment type="caution">
    <text evidence="2">The sequence shown here is derived from an EMBL/GenBank/DDBJ whole genome shotgun (WGS) entry which is preliminary data.</text>
</comment>
<gene>
    <name evidence="2" type="ORF">QJS10_CPA09g00803</name>
</gene>
<sequence length="157" mass="17898">MAPKKRIPQTASNRRRRSERLVKEAPSTSVVSYVEEDVVDNPSSQSEEEIEEVAERRSPTVVDSDIEDDSVHGPFPGGPETNELLVDYRHNVAYRVWNGKGDQSLRCRQPVKTLCGWNLEKESVTFYDRVKLSGLLPLTTYYFKTLNVPLITAMVER</sequence>
<keyword evidence="3" id="KW-1185">Reference proteome</keyword>
<name>A0AAV9E3S1_ACOCL</name>
<feature type="compositionally biased region" description="Basic residues" evidence="1">
    <location>
        <begin position="1"/>
        <end position="18"/>
    </location>
</feature>
<evidence type="ECO:0000256" key="1">
    <source>
        <dbReference type="SAM" id="MobiDB-lite"/>
    </source>
</evidence>
<accession>A0AAV9E3S1</accession>
<evidence type="ECO:0000313" key="3">
    <source>
        <dbReference type="Proteomes" id="UP001180020"/>
    </source>
</evidence>
<dbReference type="AlphaFoldDB" id="A0AAV9E3S1"/>
<evidence type="ECO:0000313" key="2">
    <source>
        <dbReference type="EMBL" id="KAK1307578.1"/>
    </source>
</evidence>
<organism evidence="2 3">
    <name type="scientific">Acorus calamus</name>
    <name type="common">Sweet flag</name>
    <dbReference type="NCBI Taxonomy" id="4465"/>
    <lineage>
        <taxon>Eukaryota</taxon>
        <taxon>Viridiplantae</taxon>
        <taxon>Streptophyta</taxon>
        <taxon>Embryophyta</taxon>
        <taxon>Tracheophyta</taxon>
        <taxon>Spermatophyta</taxon>
        <taxon>Magnoliopsida</taxon>
        <taxon>Liliopsida</taxon>
        <taxon>Acoraceae</taxon>
        <taxon>Acorus</taxon>
    </lineage>
</organism>
<proteinExistence type="predicted"/>
<reference evidence="2" key="1">
    <citation type="journal article" date="2023" name="Nat. Commun.">
        <title>Diploid and tetraploid genomes of Acorus and the evolution of monocots.</title>
        <authorList>
            <person name="Ma L."/>
            <person name="Liu K.W."/>
            <person name="Li Z."/>
            <person name="Hsiao Y.Y."/>
            <person name="Qi Y."/>
            <person name="Fu T."/>
            <person name="Tang G.D."/>
            <person name="Zhang D."/>
            <person name="Sun W.H."/>
            <person name="Liu D.K."/>
            <person name="Li Y."/>
            <person name="Chen G.Z."/>
            <person name="Liu X.D."/>
            <person name="Liao X.Y."/>
            <person name="Jiang Y.T."/>
            <person name="Yu X."/>
            <person name="Hao Y."/>
            <person name="Huang J."/>
            <person name="Zhao X.W."/>
            <person name="Ke S."/>
            <person name="Chen Y.Y."/>
            <person name="Wu W.L."/>
            <person name="Hsu J.L."/>
            <person name="Lin Y.F."/>
            <person name="Huang M.D."/>
            <person name="Li C.Y."/>
            <person name="Huang L."/>
            <person name="Wang Z.W."/>
            <person name="Zhao X."/>
            <person name="Zhong W.Y."/>
            <person name="Peng D.H."/>
            <person name="Ahmad S."/>
            <person name="Lan S."/>
            <person name="Zhang J.S."/>
            <person name="Tsai W.C."/>
            <person name="Van de Peer Y."/>
            <person name="Liu Z.J."/>
        </authorList>
    </citation>
    <scope>NUCLEOTIDE SEQUENCE</scope>
    <source>
        <strain evidence="2">CP</strain>
    </source>
</reference>
<reference evidence="2" key="2">
    <citation type="submission" date="2023-06" db="EMBL/GenBank/DDBJ databases">
        <authorList>
            <person name="Ma L."/>
            <person name="Liu K.-W."/>
            <person name="Li Z."/>
            <person name="Hsiao Y.-Y."/>
            <person name="Qi Y."/>
            <person name="Fu T."/>
            <person name="Tang G."/>
            <person name="Zhang D."/>
            <person name="Sun W.-H."/>
            <person name="Liu D.-K."/>
            <person name="Li Y."/>
            <person name="Chen G.-Z."/>
            <person name="Liu X.-D."/>
            <person name="Liao X.-Y."/>
            <person name="Jiang Y.-T."/>
            <person name="Yu X."/>
            <person name="Hao Y."/>
            <person name="Huang J."/>
            <person name="Zhao X.-W."/>
            <person name="Ke S."/>
            <person name="Chen Y.-Y."/>
            <person name="Wu W.-L."/>
            <person name="Hsu J.-L."/>
            <person name="Lin Y.-F."/>
            <person name="Huang M.-D."/>
            <person name="Li C.-Y."/>
            <person name="Huang L."/>
            <person name="Wang Z.-W."/>
            <person name="Zhao X."/>
            <person name="Zhong W.-Y."/>
            <person name="Peng D.-H."/>
            <person name="Ahmad S."/>
            <person name="Lan S."/>
            <person name="Zhang J.-S."/>
            <person name="Tsai W.-C."/>
            <person name="Van De Peer Y."/>
            <person name="Liu Z.-J."/>
        </authorList>
    </citation>
    <scope>NUCLEOTIDE SEQUENCE</scope>
    <source>
        <strain evidence="2">CP</strain>
        <tissue evidence="2">Leaves</tissue>
    </source>
</reference>
<feature type="region of interest" description="Disordered" evidence="1">
    <location>
        <begin position="1"/>
        <end position="80"/>
    </location>
</feature>